<feature type="domain" description="Helicase ATP-binding" evidence="3">
    <location>
        <begin position="1"/>
        <end position="117"/>
    </location>
</feature>
<evidence type="ECO:0000313" key="4">
    <source>
        <dbReference type="EMBL" id="MDY0396539.1"/>
    </source>
</evidence>
<dbReference type="GO" id="GO:0004386">
    <property type="term" value="F:helicase activity"/>
    <property type="evidence" value="ECO:0007669"/>
    <property type="project" value="UniProtKB-KW"/>
</dbReference>
<keyword evidence="5" id="KW-1185">Reference proteome</keyword>
<organism evidence="4 5">
    <name type="scientific">Tigheibacillus halophilus</name>
    <dbReference type="NCBI Taxonomy" id="361280"/>
    <lineage>
        <taxon>Bacteria</taxon>
        <taxon>Bacillati</taxon>
        <taxon>Bacillota</taxon>
        <taxon>Bacilli</taxon>
        <taxon>Bacillales</taxon>
        <taxon>Bacillaceae</taxon>
        <taxon>Tigheibacillus</taxon>
    </lineage>
</organism>
<dbReference type="InterPro" id="IPR002464">
    <property type="entry name" value="DNA/RNA_helicase_DEAH_CS"/>
</dbReference>
<reference evidence="4 5" key="1">
    <citation type="submission" date="2023-10" db="EMBL/GenBank/DDBJ databases">
        <title>Virgibacillus halophilus 5B73C genome.</title>
        <authorList>
            <person name="Miliotis G."/>
            <person name="Sengupta P."/>
            <person name="Hameed A."/>
            <person name="Chuvochina M."/>
            <person name="Mcdonagh F."/>
            <person name="Simpson A.C."/>
            <person name="Singh N.K."/>
            <person name="Rekha P.D."/>
            <person name="Raman K."/>
            <person name="Hugenholtz P."/>
            <person name="Venkateswaran K."/>
        </authorList>
    </citation>
    <scope>NUCLEOTIDE SEQUENCE [LARGE SCALE GENOMIC DNA]</scope>
    <source>
        <strain evidence="4 5">5B73C</strain>
    </source>
</reference>
<protein>
    <submittedName>
        <fullName evidence="4">DEAD/DEAH box helicase</fullName>
    </submittedName>
</protein>
<keyword evidence="4" id="KW-0547">Nucleotide-binding</keyword>
<dbReference type="PROSITE" id="PS51192">
    <property type="entry name" value="HELICASE_ATP_BIND_1"/>
    <property type="match status" value="1"/>
</dbReference>
<dbReference type="InterPro" id="IPR027417">
    <property type="entry name" value="P-loop_NTPase"/>
</dbReference>
<dbReference type="EMBL" id="JAWDIP010000004">
    <property type="protein sequence ID" value="MDY0396539.1"/>
    <property type="molecule type" value="Genomic_DNA"/>
</dbReference>
<dbReference type="PROSITE" id="PS00690">
    <property type="entry name" value="DEAH_ATP_HELICASE"/>
    <property type="match status" value="1"/>
</dbReference>
<evidence type="ECO:0000259" key="3">
    <source>
        <dbReference type="PROSITE" id="PS51192"/>
    </source>
</evidence>
<dbReference type="Proteomes" id="UP001281447">
    <property type="component" value="Unassembled WGS sequence"/>
</dbReference>
<dbReference type="Pfam" id="PF00270">
    <property type="entry name" value="DEAD"/>
    <property type="match status" value="1"/>
</dbReference>
<comment type="caution">
    <text evidence="4">The sequence shown here is derived from an EMBL/GenBank/DDBJ whole genome shotgun (WGS) entry which is preliminary data.</text>
</comment>
<evidence type="ECO:0000313" key="5">
    <source>
        <dbReference type="Proteomes" id="UP001281447"/>
    </source>
</evidence>
<dbReference type="InterPro" id="IPR011545">
    <property type="entry name" value="DEAD/DEAH_box_helicase_dom"/>
</dbReference>
<gene>
    <name evidence="4" type="ORF">RWE15_22285</name>
</gene>
<name>A0ABU5CB36_9BACI</name>
<dbReference type="Gene3D" id="3.40.50.300">
    <property type="entry name" value="P-loop containing nucleotide triphosphate hydrolases"/>
    <property type="match status" value="1"/>
</dbReference>
<keyword evidence="2" id="KW-0238">DNA-binding</keyword>
<dbReference type="PANTHER" id="PTHR13710:SF84">
    <property type="entry name" value="ATP-DEPENDENT DNA HELICASE RECS-RELATED"/>
    <property type="match status" value="1"/>
</dbReference>
<keyword evidence="1" id="KW-0378">Hydrolase</keyword>
<sequence>MKAIGLKRVAAVNSFLQAEERRYILQRLDEYKLLFVSPETLQQRQFLDQICNIHVHTFVIDEAHCISQWGYEFRPDYMRLGEVIEKLGNPTVLALSATATEEVQRDIIHVLKKTWNQSAHLSNR</sequence>
<keyword evidence="4" id="KW-0067">ATP-binding</keyword>
<evidence type="ECO:0000256" key="1">
    <source>
        <dbReference type="ARBA" id="ARBA00022801"/>
    </source>
</evidence>
<dbReference type="PANTHER" id="PTHR13710">
    <property type="entry name" value="DNA HELICASE RECQ FAMILY MEMBER"/>
    <property type="match status" value="1"/>
</dbReference>
<keyword evidence="4" id="KW-0347">Helicase</keyword>
<dbReference type="InterPro" id="IPR014001">
    <property type="entry name" value="Helicase_ATP-bd"/>
</dbReference>
<proteinExistence type="predicted"/>
<accession>A0ABU5CB36</accession>
<evidence type="ECO:0000256" key="2">
    <source>
        <dbReference type="ARBA" id="ARBA00023125"/>
    </source>
</evidence>
<dbReference type="SUPFAM" id="SSF52540">
    <property type="entry name" value="P-loop containing nucleoside triphosphate hydrolases"/>
    <property type="match status" value="1"/>
</dbReference>